<gene>
    <name evidence="1" type="ORF">E2562_012664</name>
</gene>
<comment type="caution">
    <text evidence="1">The sequence shown here is derived from an EMBL/GenBank/DDBJ whole genome shotgun (WGS) entry which is preliminary data.</text>
</comment>
<dbReference type="AlphaFoldDB" id="A0A6G1CEQ5"/>
<sequence length="111" mass="12567">MAADRLKHCVDQAFVAKTELDRCASNLQAAAGFFFRSTCLAAHNNEAAQYVRMALTALESALAYLGQLRDISSLRKRTLTWLLMIKCLDLGISEDRVEKAGHYRFKWIRLS</sequence>
<evidence type="ECO:0000313" key="1">
    <source>
        <dbReference type="EMBL" id="KAF0898968.1"/>
    </source>
</evidence>
<accession>A0A6G1CEQ5</accession>
<dbReference type="Proteomes" id="UP000479710">
    <property type="component" value="Unassembled WGS sequence"/>
</dbReference>
<protein>
    <submittedName>
        <fullName evidence="1">Uncharacterized protein</fullName>
    </submittedName>
</protein>
<dbReference type="EMBL" id="SPHZ02000009">
    <property type="protein sequence ID" value="KAF0898968.1"/>
    <property type="molecule type" value="Genomic_DNA"/>
</dbReference>
<proteinExistence type="predicted"/>
<keyword evidence="2" id="KW-1185">Reference proteome</keyword>
<evidence type="ECO:0000313" key="2">
    <source>
        <dbReference type="Proteomes" id="UP000479710"/>
    </source>
</evidence>
<organism evidence="1 2">
    <name type="scientific">Oryza meyeriana var. granulata</name>
    <dbReference type="NCBI Taxonomy" id="110450"/>
    <lineage>
        <taxon>Eukaryota</taxon>
        <taxon>Viridiplantae</taxon>
        <taxon>Streptophyta</taxon>
        <taxon>Embryophyta</taxon>
        <taxon>Tracheophyta</taxon>
        <taxon>Spermatophyta</taxon>
        <taxon>Magnoliopsida</taxon>
        <taxon>Liliopsida</taxon>
        <taxon>Poales</taxon>
        <taxon>Poaceae</taxon>
        <taxon>BOP clade</taxon>
        <taxon>Oryzoideae</taxon>
        <taxon>Oryzeae</taxon>
        <taxon>Oryzinae</taxon>
        <taxon>Oryza</taxon>
        <taxon>Oryza meyeriana</taxon>
    </lineage>
</organism>
<name>A0A6G1CEQ5_9ORYZ</name>
<reference evidence="1 2" key="1">
    <citation type="submission" date="2019-11" db="EMBL/GenBank/DDBJ databases">
        <title>Whole genome sequence of Oryza granulata.</title>
        <authorList>
            <person name="Li W."/>
        </authorList>
    </citation>
    <scope>NUCLEOTIDE SEQUENCE [LARGE SCALE GENOMIC DNA]</scope>
    <source>
        <strain evidence="2">cv. Menghai</strain>
        <tissue evidence="1">Leaf</tissue>
    </source>
</reference>